<organism evidence="1 2">
    <name type="scientific">Xenorhabdus bovienii str. puntauvense</name>
    <dbReference type="NCBI Taxonomy" id="1398201"/>
    <lineage>
        <taxon>Bacteria</taxon>
        <taxon>Pseudomonadati</taxon>
        <taxon>Pseudomonadota</taxon>
        <taxon>Gammaproteobacteria</taxon>
        <taxon>Enterobacterales</taxon>
        <taxon>Morganellaceae</taxon>
        <taxon>Xenorhabdus</taxon>
    </lineage>
</organism>
<reference evidence="1" key="1">
    <citation type="submission" date="2013-07" db="EMBL/GenBank/DDBJ databases">
        <title>Sub-species coevolution in mutualistic symbiosis.</title>
        <authorList>
            <person name="Murfin K."/>
            <person name="Klassen J."/>
            <person name="Lee M."/>
            <person name="Forst S."/>
            <person name="Stock P."/>
            <person name="Goodrich-Blair H."/>
        </authorList>
    </citation>
    <scope>NUCLEOTIDE SEQUENCE [LARGE SCALE GENOMIC DNA]</scope>
    <source>
        <strain evidence="1">Puntauvense</strain>
    </source>
</reference>
<accession>A0A077NC41</accession>
<sequence length="59" mass="6967">MSESYDARALAVEYMRRNKDELTALQYLEKVLEIEQEYSNYAESKKTEEVLEVWDALSS</sequence>
<comment type="caution">
    <text evidence="1">The sequence shown here is derived from an EMBL/GenBank/DDBJ whole genome shotgun (WGS) entry which is preliminary data.</text>
</comment>
<dbReference type="AlphaFoldDB" id="A0A077NC41"/>
<dbReference type="Proteomes" id="UP000028511">
    <property type="component" value="Unassembled WGS sequence"/>
</dbReference>
<gene>
    <name evidence="1" type="ORF">XBP1_160007</name>
</gene>
<dbReference type="HOGENOM" id="CLU_2959844_0_0_6"/>
<evidence type="ECO:0000313" key="1">
    <source>
        <dbReference type="EMBL" id="CDG95797.1"/>
    </source>
</evidence>
<dbReference type="EMBL" id="CBSW010000068">
    <property type="protein sequence ID" value="CDG95797.1"/>
    <property type="molecule type" value="Genomic_DNA"/>
</dbReference>
<dbReference type="RefSeq" id="WP_038207644.1">
    <property type="nucleotide sequence ID" value="NZ_CAWLWN010000015.1"/>
</dbReference>
<proteinExistence type="predicted"/>
<name>A0A077NC41_XENBV</name>
<evidence type="ECO:0000313" key="2">
    <source>
        <dbReference type="Proteomes" id="UP000028511"/>
    </source>
</evidence>
<protein>
    <submittedName>
        <fullName evidence="1">Uncharacterized protein</fullName>
    </submittedName>
</protein>